<name>A0AAV3Q7G3_LITER</name>
<feature type="compositionally biased region" description="Polar residues" evidence="1">
    <location>
        <begin position="1"/>
        <end position="13"/>
    </location>
</feature>
<evidence type="ECO:0000256" key="1">
    <source>
        <dbReference type="SAM" id="MobiDB-lite"/>
    </source>
</evidence>
<feature type="region of interest" description="Disordered" evidence="1">
    <location>
        <begin position="1"/>
        <end position="21"/>
    </location>
</feature>
<evidence type="ECO:0000313" key="3">
    <source>
        <dbReference type="Proteomes" id="UP001454036"/>
    </source>
</evidence>
<dbReference type="Proteomes" id="UP001454036">
    <property type="component" value="Unassembled WGS sequence"/>
</dbReference>
<sequence length="140" mass="16068">MGKKLSINQASTKISKEDRKKQQQLNTMIKILDQSPSGAGKIIIPENLNSMLLLDGRSLQDNNMEQHYPAHNDDLVSSLSPPSSPSSCDWQLEMMDPLFTSYNFCDFDDACYNNFNIPKEQALYHQQEVCIFENIELLHW</sequence>
<accession>A0AAV3Q7G3</accession>
<protein>
    <submittedName>
        <fullName evidence="2">Uncharacterized protein</fullName>
    </submittedName>
</protein>
<dbReference type="AlphaFoldDB" id="A0AAV3Q7G3"/>
<dbReference type="EMBL" id="BAABME010020029">
    <property type="protein sequence ID" value="GAA0159107.1"/>
    <property type="molecule type" value="Genomic_DNA"/>
</dbReference>
<proteinExistence type="predicted"/>
<keyword evidence="3" id="KW-1185">Reference proteome</keyword>
<gene>
    <name evidence="2" type="ORF">LIER_38792</name>
</gene>
<organism evidence="2 3">
    <name type="scientific">Lithospermum erythrorhizon</name>
    <name type="common">Purple gromwell</name>
    <name type="synonym">Lithospermum officinale var. erythrorhizon</name>
    <dbReference type="NCBI Taxonomy" id="34254"/>
    <lineage>
        <taxon>Eukaryota</taxon>
        <taxon>Viridiplantae</taxon>
        <taxon>Streptophyta</taxon>
        <taxon>Embryophyta</taxon>
        <taxon>Tracheophyta</taxon>
        <taxon>Spermatophyta</taxon>
        <taxon>Magnoliopsida</taxon>
        <taxon>eudicotyledons</taxon>
        <taxon>Gunneridae</taxon>
        <taxon>Pentapetalae</taxon>
        <taxon>asterids</taxon>
        <taxon>lamiids</taxon>
        <taxon>Boraginales</taxon>
        <taxon>Boraginaceae</taxon>
        <taxon>Boraginoideae</taxon>
        <taxon>Lithospermeae</taxon>
        <taxon>Lithospermum</taxon>
    </lineage>
</organism>
<reference evidence="2 3" key="1">
    <citation type="submission" date="2024-01" db="EMBL/GenBank/DDBJ databases">
        <title>The complete chloroplast genome sequence of Lithospermum erythrorhizon: insights into the phylogenetic relationship among Boraginaceae species and the maternal lineages of purple gromwells.</title>
        <authorList>
            <person name="Okada T."/>
            <person name="Watanabe K."/>
        </authorList>
    </citation>
    <scope>NUCLEOTIDE SEQUENCE [LARGE SCALE GENOMIC DNA]</scope>
</reference>
<evidence type="ECO:0000313" key="2">
    <source>
        <dbReference type="EMBL" id="GAA0159107.1"/>
    </source>
</evidence>
<comment type="caution">
    <text evidence="2">The sequence shown here is derived from an EMBL/GenBank/DDBJ whole genome shotgun (WGS) entry which is preliminary data.</text>
</comment>